<sequence length="78" mass="9033">MVREAQKSEAIILQEQIINEIRQIPSDKLAEVYDLIHCFRLDLRHESDALPKQRPIGLAKDIFQMPASFFDPLPDENS</sequence>
<organism evidence="1 2">
    <name type="scientific">Methylobacter tundripaludum</name>
    <dbReference type="NCBI Taxonomy" id="173365"/>
    <lineage>
        <taxon>Bacteria</taxon>
        <taxon>Pseudomonadati</taxon>
        <taxon>Pseudomonadota</taxon>
        <taxon>Gammaproteobacteria</taxon>
        <taxon>Methylococcales</taxon>
        <taxon>Methylococcaceae</taxon>
        <taxon>Methylobacter</taxon>
    </lineage>
</organism>
<comment type="caution">
    <text evidence="1">The sequence shown here is derived from an EMBL/GenBank/DDBJ whole genome shotgun (WGS) entry which is preliminary data.</text>
</comment>
<proteinExistence type="predicted"/>
<dbReference type="RefSeq" id="WP_258076521.1">
    <property type="nucleotide sequence ID" value="NZ_PTIY01000001.1"/>
</dbReference>
<evidence type="ECO:0008006" key="3">
    <source>
        <dbReference type="Google" id="ProtNLM"/>
    </source>
</evidence>
<gene>
    <name evidence="1" type="ORF">B0F88_101301</name>
</gene>
<dbReference type="Proteomes" id="UP000238071">
    <property type="component" value="Unassembled WGS sequence"/>
</dbReference>
<keyword evidence="2" id="KW-1185">Reference proteome</keyword>
<name>A0A2S6H8L9_9GAMM</name>
<evidence type="ECO:0000313" key="1">
    <source>
        <dbReference type="EMBL" id="PPK73770.1"/>
    </source>
</evidence>
<reference evidence="1 2" key="1">
    <citation type="submission" date="2018-02" db="EMBL/GenBank/DDBJ databases">
        <title>Subsurface microbial communities from deep shales in Ohio and West Virginia, USA.</title>
        <authorList>
            <person name="Wrighton K."/>
        </authorList>
    </citation>
    <scope>NUCLEOTIDE SEQUENCE [LARGE SCALE GENOMIC DNA]</scope>
    <source>
        <strain evidence="1 2">OWC-G53F</strain>
    </source>
</reference>
<protein>
    <recommendedName>
        <fullName evidence="3">DUF2281 domain-containing protein</fullName>
    </recommendedName>
</protein>
<dbReference type="EMBL" id="PTIY01000001">
    <property type="protein sequence ID" value="PPK73770.1"/>
    <property type="molecule type" value="Genomic_DNA"/>
</dbReference>
<evidence type="ECO:0000313" key="2">
    <source>
        <dbReference type="Proteomes" id="UP000238071"/>
    </source>
</evidence>
<dbReference type="AlphaFoldDB" id="A0A2S6H8L9"/>
<accession>A0A2S6H8L9</accession>